<comment type="caution">
    <text evidence="2">The sequence shown here is derived from an EMBL/GenBank/DDBJ whole genome shotgun (WGS) entry which is preliminary data.</text>
</comment>
<dbReference type="InterPro" id="IPR050900">
    <property type="entry name" value="Transposase_IS3/IS150/IS904"/>
</dbReference>
<proteinExistence type="predicted"/>
<dbReference type="Pfam" id="PF00665">
    <property type="entry name" value="rve"/>
    <property type="match status" value="1"/>
</dbReference>
<dbReference type="GO" id="GO:0015074">
    <property type="term" value="P:DNA integration"/>
    <property type="evidence" value="ECO:0007669"/>
    <property type="project" value="InterPro"/>
</dbReference>
<dbReference type="InterPro" id="IPR048020">
    <property type="entry name" value="Transpos_IS3"/>
</dbReference>
<gene>
    <name evidence="2" type="ORF">EV194_1441</name>
</gene>
<dbReference type="InterPro" id="IPR012337">
    <property type="entry name" value="RNaseH-like_sf"/>
</dbReference>
<evidence type="ECO:0000259" key="1">
    <source>
        <dbReference type="PROSITE" id="PS50994"/>
    </source>
</evidence>
<dbReference type="PANTHER" id="PTHR46889">
    <property type="entry name" value="TRANSPOSASE INSF FOR INSERTION SEQUENCE IS3B-RELATED"/>
    <property type="match status" value="1"/>
</dbReference>
<dbReference type="EMBL" id="SLWK01000044">
    <property type="protein sequence ID" value="TCO00611.1"/>
    <property type="molecule type" value="Genomic_DNA"/>
</dbReference>
<keyword evidence="3" id="KW-1185">Reference proteome</keyword>
<dbReference type="Proteomes" id="UP000295221">
    <property type="component" value="Unassembled WGS sequence"/>
</dbReference>
<reference evidence="2 3" key="1">
    <citation type="submission" date="2019-03" db="EMBL/GenBank/DDBJ databases">
        <title>Genomic Encyclopedia of Type Strains, Phase IV (KMG-IV): sequencing the most valuable type-strain genomes for metagenomic binning, comparative biology and taxonomic classification.</title>
        <authorList>
            <person name="Goeker M."/>
        </authorList>
    </citation>
    <scope>NUCLEOTIDE SEQUENCE [LARGE SCALE GENOMIC DNA]</scope>
    <source>
        <strain evidence="2 3">DSM 24179</strain>
    </source>
</reference>
<dbReference type="SUPFAM" id="SSF53098">
    <property type="entry name" value="Ribonuclease H-like"/>
    <property type="match status" value="1"/>
</dbReference>
<protein>
    <submittedName>
        <fullName evidence="2">Transposase InsO family protein</fullName>
    </submittedName>
</protein>
<sequence length="348" mass="40205">MGDIYVYAGISRQGYHQQVKRNQNRVIVDTRLLELTKEIREDHPRMGARKLFKLLMLSGTMGINKFEELLSANGLGIRQKRSSHITTNSNHSWRKYRNLINGHRLAGVNQVWASDITYYMIGESVYYITFMMDVYSRRILAYSVSDNMLHGNNIDVLNNSIKLRKNVNLSGLIHHSDKGSQYCSNAYIQILNGINAQISMANTSIENPYVERLNGIIKNDYLYPRKRATDLKSLRKELKLVVKLYNEVRPHMELGDLTPIEFERKSLEQAHRKNAEMELYNFDLKPEQRFLEAYTNRIIEEKKPADLVSADFNHSPRSNYSSESCSSAELSSASFDNVNIEIKIKVDN</sequence>
<evidence type="ECO:0000313" key="3">
    <source>
        <dbReference type="Proteomes" id="UP000295221"/>
    </source>
</evidence>
<dbReference type="GO" id="GO:0003676">
    <property type="term" value="F:nucleic acid binding"/>
    <property type="evidence" value="ECO:0007669"/>
    <property type="project" value="InterPro"/>
</dbReference>
<dbReference type="InterPro" id="IPR001584">
    <property type="entry name" value="Integrase_cat-core"/>
</dbReference>
<dbReference type="InterPro" id="IPR036397">
    <property type="entry name" value="RNaseH_sf"/>
</dbReference>
<dbReference type="PROSITE" id="PS50994">
    <property type="entry name" value="INTEGRASE"/>
    <property type="match status" value="1"/>
</dbReference>
<dbReference type="Gene3D" id="3.30.420.10">
    <property type="entry name" value="Ribonuclease H-like superfamily/Ribonuclease H"/>
    <property type="match status" value="1"/>
</dbReference>
<dbReference type="AlphaFoldDB" id="A0A4R2G070"/>
<dbReference type="PANTHER" id="PTHR46889:SF5">
    <property type="entry name" value="INTEGRASE PROTEIN"/>
    <property type="match status" value="1"/>
</dbReference>
<dbReference type="RefSeq" id="WP_243699441.1">
    <property type="nucleotide sequence ID" value="NZ_SLWK01000044.1"/>
</dbReference>
<dbReference type="NCBIfam" id="NF033516">
    <property type="entry name" value="transpos_IS3"/>
    <property type="match status" value="1"/>
</dbReference>
<evidence type="ECO:0000313" key="2">
    <source>
        <dbReference type="EMBL" id="TCO00611.1"/>
    </source>
</evidence>
<feature type="domain" description="Integrase catalytic" evidence="1">
    <location>
        <begin position="103"/>
        <end position="267"/>
    </location>
</feature>
<organism evidence="2 3">
    <name type="scientific">Natronoflexus pectinivorans</name>
    <dbReference type="NCBI Taxonomy" id="682526"/>
    <lineage>
        <taxon>Bacteria</taxon>
        <taxon>Pseudomonadati</taxon>
        <taxon>Bacteroidota</taxon>
        <taxon>Bacteroidia</taxon>
        <taxon>Marinilabiliales</taxon>
        <taxon>Marinilabiliaceae</taxon>
        <taxon>Natronoflexus</taxon>
    </lineage>
</organism>
<name>A0A4R2G070_9BACT</name>
<accession>A0A4R2G070</accession>